<organism evidence="2">
    <name type="scientific">marine metagenome</name>
    <dbReference type="NCBI Taxonomy" id="408172"/>
    <lineage>
        <taxon>unclassified sequences</taxon>
        <taxon>metagenomes</taxon>
        <taxon>ecological metagenomes</taxon>
    </lineage>
</organism>
<reference evidence="2" key="1">
    <citation type="submission" date="2018-05" db="EMBL/GenBank/DDBJ databases">
        <authorList>
            <person name="Lanie J.A."/>
            <person name="Ng W.-L."/>
            <person name="Kazmierczak K.M."/>
            <person name="Andrzejewski T.M."/>
            <person name="Davidsen T.M."/>
            <person name="Wayne K.J."/>
            <person name="Tettelin H."/>
            <person name="Glass J.I."/>
            <person name="Rusch D."/>
            <person name="Podicherti R."/>
            <person name="Tsui H.-C.T."/>
            <person name="Winkler M.E."/>
        </authorList>
    </citation>
    <scope>NUCLEOTIDE SEQUENCE</scope>
</reference>
<sequence>MVIYMGVTFIAGGVFMWELFGLVLIFFAIQYAMIISLEEETLADLFGTEYDIYKNNVPRFIPRISPWNGPDNRIPASLTNTITTEKRTLQNIVFILSLIFVRTYFGDAILL</sequence>
<keyword evidence="1" id="KW-1133">Transmembrane helix</keyword>
<keyword evidence="1" id="KW-0472">Membrane</keyword>
<dbReference type="EMBL" id="UINC01001041">
    <property type="protein sequence ID" value="SUZ68733.1"/>
    <property type="molecule type" value="Genomic_DNA"/>
</dbReference>
<dbReference type="AlphaFoldDB" id="A0A381PTD9"/>
<name>A0A381PTD9_9ZZZZ</name>
<accession>A0A381PTD9</accession>
<proteinExistence type="predicted"/>
<evidence type="ECO:0008006" key="3">
    <source>
        <dbReference type="Google" id="ProtNLM"/>
    </source>
</evidence>
<evidence type="ECO:0000313" key="2">
    <source>
        <dbReference type="EMBL" id="SUZ68733.1"/>
    </source>
</evidence>
<dbReference type="Gene3D" id="1.20.120.1630">
    <property type="match status" value="1"/>
</dbReference>
<feature type="transmembrane region" description="Helical" evidence="1">
    <location>
        <begin position="6"/>
        <end position="29"/>
    </location>
</feature>
<evidence type="ECO:0000256" key="1">
    <source>
        <dbReference type="SAM" id="Phobius"/>
    </source>
</evidence>
<protein>
    <recommendedName>
        <fullName evidence="3">Steroid 5-alpha reductase C-terminal domain-containing protein</fullName>
    </recommendedName>
</protein>
<keyword evidence="1" id="KW-0812">Transmembrane</keyword>
<gene>
    <name evidence="2" type="ORF">METZ01_LOCUS21587</name>
</gene>
<feature type="transmembrane region" description="Helical" evidence="1">
    <location>
        <begin position="88"/>
        <end position="105"/>
    </location>
</feature>